<protein>
    <submittedName>
        <fullName evidence="6">Uncharacterized protein</fullName>
    </submittedName>
</protein>
<dbReference type="GO" id="GO:0016787">
    <property type="term" value="F:hydrolase activity"/>
    <property type="evidence" value="ECO:0007669"/>
    <property type="project" value="UniProtKB-KW"/>
</dbReference>
<dbReference type="InterPro" id="IPR050628">
    <property type="entry name" value="SNF2_RAD54_helicase_TF"/>
</dbReference>
<evidence type="ECO:0000259" key="5">
    <source>
        <dbReference type="PROSITE" id="PS51194"/>
    </source>
</evidence>
<reference evidence="7" key="1">
    <citation type="submission" date="2016-02" db="EMBL/GenBank/DDBJ databases">
        <title>Comparative genomics of biotechnologically important yeasts.</title>
        <authorList>
            <consortium name="DOE Joint Genome Institute"/>
            <person name="Riley R."/>
            <person name="Haridas S."/>
            <person name="Wolfe K.H."/>
            <person name="Lopes M.R."/>
            <person name="Hittinger C.T."/>
            <person name="Goker M."/>
            <person name="Salamov A."/>
            <person name="Wisecaver J."/>
            <person name="Long T.M."/>
            <person name="Aerts A.L."/>
            <person name="Barry K."/>
            <person name="Choi C."/>
            <person name="Clum A."/>
            <person name="Coughlan A.Y."/>
            <person name="Deshpande S."/>
            <person name="Douglass A.P."/>
            <person name="Hanson S.J."/>
            <person name="Klenk H.-P."/>
            <person name="Labutti K."/>
            <person name="Lapidus A."/>
            <person name="Lindquist E."/>
            <person name="Lipzen A."/>
            <person name="Meier-Kolthoff J.P."/>
            <person name="Ohm R.A."/>
            <person name="Otillar R.P."/>
            <person name="Pangilinan J."/>
            <person name="Peng Y."/>
            <person name="Rokas A."/>
            <person name="Rosa C.A."/>
            <person name="Scheuner C."/>
            <person name="Sibirny A.A."/>
            <person name="Slot J.C."/>
            <person name="Stielow J.B."/>
            <person name="Sun H."/>
            <person name="Kurtzman C.P."/>
            <person name="Blackwell M."/>
            <person name="Jeffries T.W."/>
            <person name="Grigoriev I.V."/>
        </authorList>
    </citation>
    <scope>NUCLEOTIDE SEQUENCE [LARGE SCALE GENOMIC DNA]</scope>
    <source>
        <strain evidence="7">NRRL Y-17796</strain>
    </source>
</reference>
<name>A0A1E4THK3_9ASCO</name>
<dbReference type="PROSITE" id="PS51192">
    <property type="entry name" value="HELICASE_ATP_BIND_1"/>
    <property type="match status" value="1"/>
</dbReference>
<dbReference type="PANTHER" id="PTHR45626">
    <property type="entry name" value="TRANSCRIPTION TERMINATION FACTOR 2-RELATED"/>
    <property type="match status" value="1"/>
</dbReference>
<dbReference type="InterPro" id="IPR014001">
    <property type="entry name" value="Helicase_ATP-bd"/>
</dbReference>
<evidence type="ECO:0000259" key="4">
    <source>
        <dbReference type="PROSITE" id="PS51192"/>
    </source>
</evidence>
<dbReference type="InterPro" id="IPR038718">
    <property type="entry name" value="SNF2-like_sf"/>
</dbReference>
<dbReference type="EMBL" id="KV453842">
    <property type="protein sequence ID" value="ODV91240.1"/>
    <property type="molecule type" value="Genomic_DNA"/>
</dbReference>
<dbReference type="GO" id="GO:0008094">
    <property type="term" value="F:ATP-dependent activity, acting on DNA"/>
    <property type="evidence" value="ECO:0007669"/>
    <property type="project" value="TreeGrafter"/>
</dbReference>
<dbReference type="InterPro" id="IPR001650">
    <property type="entry name" value="Helicase_C-like"/>
</dbReference>
<accession>A0A1E4THK3</accession>
<feature type="domain" description="Helicase C-terminal" evidence="5">
    <location>
        <begin position="400"/>
        <end position="543"/>
    </location>
</feature>
<dbReference type="Gene3D" id="3.40.50.10810">
    <property type="entry name" value="Tandem AAA-ATPase domain"/>
    <property type="match status" value="1"/>
</dbReference>
<evidence type="ECO:0000256" key="3">
    <source>
        <dbReference type="ARBA" id="ARBA00022840"/>
    </source>
</evidence>
<evidence type="ECO:0000256" key="2">
    <source>
        <dbReference type="ARBA" id="ARBA00022801"/>
    </source>
</evidence>
<dbReference type="InterPro" id="IPR049730">
    <property type="entry name" value="SNF2/RAD54-like_C"/>
</dbReference>
<dbReference type="SMART" id="SM00487">
    <property type="entry name" value="DEXDc"/>
    <property type="match status" value="1"/>
</dbReference>
<feature type="non-terminal residue" evidence="6">
    <location>
        <position position="1"/>
    </location>
</feature>
<dbReference type="GO" id="GO:0006281">
    <property type="term" value="P:DNA repair"/>
    <property type="evidence" value="ECO:0007669"/>
    <property type="project" value="TreeGrafter"/>
</dbReference>
<gene>
    <name evidence="6" type="ORF">CANCADRAFT_12534</name>
</gene>
<feature type="domain" description="Helicase ATP-binding" evidence="4">
    <location>
        <begin position="25"/>
        <end position="195"/>
    </location>
</feature>
<dbReference type="PROSITE" id="PS51194">
    <property type="entry name" value="HELICASE_CTER"/>
    <property type="match status" value="1"/>
</dbReference>
<dbReference type="OrthoDB" id="423559at2759"/>
<keyword evidence="2" id="KW-0378">Hydrolase</keyword>
<dbReference type="GO" id="GO:0005524">
    <property type="term" value="F:ATP binding"/>
    <property type="evidence" value="ECO:0007669"/>
    <property type="project" value="UniProtKB-KW"/>
</dbReference>
<evidence type="ECO:0000313" key="6">
    <source>
        <dbReference type="EMBL" id="ODV91240.1"/>
    </source>
</evidence>
<organism evidence="6 7">
    <name type="scientific">Tortispora caseinolytica NRRL Y-17796</name>
    <dbReference type="NCBI Taxonomy" id="767744"/>
    <lineage>
        <taxon>Eukaryota</taxon>
        <taxon>Fungi</taxon>
        <taxon>Dikarya</taxon>
        <taxon>Ascomycota</taxon>
        <taxon>Saccharomycotina</taxon>
        <taxon>Trigonopsidomycetes</taxon>
        <taxon>Trigonopsidales</taxon>
        <taxon>Trigonopsidaceae</taxon>
        <taxon>Tortispora</taxon>
    </lineage>
</organism>
<proteinExistence type="predicted"/>
<dbReference type="Pfam" id="PF00176">
    <property type="entry name" value="SNF2-rel_dom"/>
    <property type="match status" value="1"/>
</dbReference>
<dbReference type="InterPro" id="IPR000330">
    <property type="entry name" value="SNF2_N"/>
</dbReference>
<dbReference type="AlphaFoldDB" id="A0A1E4THK3"/>
<feature type="non-terminal residue" evidence="6">
    <location>
        <position position="562"/>
    </location>
</feature>
<dbReference type="CDD" id="cd18793">
    <property type="entry name" value="SF2_C_SNF"/>
    <property type="match status" value="1"/>
</dbReference>
<keyword evidence="7" id="KW-1185">Reference proteome</keyword>
<dbReference type="GO" id="GO:0005634">
    <property type="term" value="C:nucleus"/>
    <property type="evidence" value="ECO:0007669"/>
    <property type="project" value="TreeGrafter"/>
</dbReference>
<keyword evidence="1" id="KW-0547">Nucleotide-binding</keyword>
<dbReference type="Pfam" id="PF00271">
    <property type="entry name" value="Helicase_C"/>
    <property type="match status" value="1"/>
</dbReference>
<evidence type="ECO:0000256" key="1">
    <source>
        <dbReference type="ARBA" id="ARBA00022741"/>
    </source>
</evidence>
<sequence length="562" mass="62690">ITGLKVKLLDHQLDGVGFMNNREKAEADDSGRGGLLCDDMGLGKTIQTMALILSNPLTGSSDGNISKSTLIIAPLALVGQWADELSNKCDNLLVMTYHGSGRTSSLKFLQSHDVVITTYSIIANEFKKNINDSPLLNTYWYRVVLDEAHYIKNKNSQTAKGCFALNALNRWCLTGTPMQNSITELYSYFRFLQIRPFDSYAVFQREIISEFTSHQSNVALSKLKLVLGCIMLRRTKDILKNGKVNLPLRTIHKTILEFSPGEFEVYSTLQSKFGRLAIKSLQLGKSVIHALVFLLRLRQACDHFSLISDIIAEREISPASESLKSHCSNFIGDSHDVSDLEEMLTGLSMNVEKCSICMSVVTAKTQDLALNGKIYCFECRNMLINQSMREPDFESAKIKAILKLIMLEKSRKTIVFSQFTGMLNIIAKHFRSHDISHSIYHGGLDNTKRISILNKFKSDPSVNVLLCSLKCGAYGLNLTAASRVILVDPWWNPMVTEQAIDRVHRIGQTRDVDVYELIIANSVEAKISSLQEQKMQQAKAVLSGSGGNLNSINAEELQSLFG</sequence>
<dbReference type="SMART" id="SM00490">
    <property type="entry name" value="HELICc"/>
    <property type="match status" value="1"/>
</dbReference>
<dbReference type="Proteomes" id="UP000095023">
    <property type="component" value="Unassembled WGS sequence"/>
</dbReference>
<dbReference type="PANTHER" id="PTHR45626:SF14">
    <property type="entry name" value="ATP-DEPENDENT DNA HELICASE (EUROFUNG)"/>
    <property type="match status" value="1"/>
</dbReference>
<keyword evidence="3" id="KW-0067">ATP-binding</keyword>
<dbReference type="CDD" id="cd18008">
    <property type="entry name" value="DEXDc_SHPRH-like"/>
    <property type="match status" value="1"/>
</dbReference>
<evidence type="ECO:0000313" key="7">
    <source>
        <dbReference type="Proteomes" id="UP000095023"/>
    </source>
</evidence>
<dbReference type="InterPro" id="IPR027417">
    <property type="entry name" value="P-loop_NTPase"/>
</dbReference>
<dbReference type="SUPFAM" id="SSF52540">
    <property type="entry name" value="P-loop containing nucleoside triphosphate hydrolases"/>
    <property type="match status" value="2"/>
</dbReference>
<dbReference type="Gene3D" id="3.40.50.300">
    <property type="entry name" value="P-loop containing nucleotide triphosphate hydrolases"/>
    <property type="match status" value="1"/>
</dbReference>